<dbReference type="PIRSF" id="PIRSF500136">
    <property type="entry name" value="UDP_ManNAc_DH"/>
    <property type="match status" value="1"/>
</dbReference>
<keyword evidence="6" id="KW-1185">Reference proteome</keyword>
<proteinExistence type="inferred from homology"/>
<evidence type="ECO:0000256" key="1">
    <source>
        <dbReference type="ARBA" id="ARBA00023002"/>
    </source>
</evidence>
<keyword evidence="1 5" id="KW-0560">Oxidoreductase</keyword>
<dbReference type="EMBL" id="JAGGJV010000016">
    <property type="protein sequence ID" value="MBP1862319.1"/>
    <property type="molecule type" value="Genomic_DNA"/>
</dbReference>
<dbReference type="PANTHER" id="PTHR43491">
    <property type="entry name" value="UDP-N-ACETYL-D-MANNOSAMINE DEHYDROGENASE"/>
    <property type="match status" value="1"/>
</dbReference>
<dbReference type="Proteomes" id="UP000823786">
    <property type="component" value="Unassembled WGS sequence"/>
</dbReference>
<dbReference type="InterPro" id="IPR036291">
    <property type="entry name" value="NAD(P)-bd_dom_sf"/>
</dbReference>
<gene>
    <name evidence="5" type="ORF">J2Z75_005850</name>
</gene>
<dbReference type="SUPFAM" id="SSF48179">
    <property type="entry name" value="6-phosphogluconate dehydrogenase C-terminal domain-like"/>
    <property type="match status" value="1"/>
</dbReference>
<name>A0ABS4EWJ6_9HYPH</name>
<dbReference type="InterPro" id="IPR014026">
    <property type="entry name" value="UDP-Glc/GDP-Man_DH_dimer"/>
</dbReference>
<dbReference type="GO" id="GO:0089714">
    <property type="term" value="F:UDP-N-acetyl-D-mannosamine dehydrogenase activity"/>
    <property type="evidence" value="ECO:0007669"/>
    <property type="project" value="UniProtKB-EC"/>
</dbReference>
<dbReference type="InterPro" id="IPR017476">
    <property type="entry name" value="UDP-Glc/GDP-Man"/>
</dbReference>
<dbReference type="InterPro" id="IPR028359">
    <property type="entry name" value="UDP_ManNAc/GlcNAc_DH"/>
</dbReference>
<dbReference type="PANTHER" id="PTHR43491:SF1">
    <property type="entry name" value="UDP-N-ACETYL-D-MANNOSAMINE DEHYDROGENASE"/>
    <property type="match status" value="1"/>
</dbReference>
<keyword evidence="2" id="KW-0520">NAD</keyword>
<comment type="similarity">
    <text evidence="3">Belongs to the UDP-glucose/GDP-mannose dehydrogenase family.</text>
</comment>
<reference evidence="5 6" key="1">
    <citation type="submission" date="2021-03" db="EMBL/GenBank/DDBJ databases">
        <title>Genomic Encyclopedia of Type Strains, Phase IV (KMG-IV): sequencing the most valuable type-strain genomes for metagenomic binning, comparative biology and taxonomic classification.</title>
        <authorList>
            <person name="Goeker M."/>
        </authorList>
    </citation>
    <scope>NUCLEOTIDE SEQUENCE [LARGE SCALE GENOMIC DNA]</scope>
    <source>
        <strain evidence="5 6">DSM 26427</strain>
    </source>
</reference>
<feature type="domain" description="UDP-glucose/GDP-mannose dehydrogenase C-terminal" evidence="4">
    <location>
        <begin position="337"/>
        <end position="436"/>
    </location>
</feature>
<dbReference type="SUPFAM" id="SSF51735">
    <property type="entry name" value="NAD(P)-binding Rossmann-fold domains"/>
    <property type="match status" value="1"/>
</dbReference>
<protein>
    <submittedName>
        <fullName evidence="5">UDP-N-acetyl-D-mannosaminuronic acid dehydrogenase</fullName>
        <ecNumber evidence="5">1.1.1.336</ecNumber>
    </submittedName>
</protein>
<comment type="caution">
    <text evidence="5">The sequence shown here is derived from an EMBL/GenBank/DDBJ whole genome shotgun (WGS) entry which is preliminary data.</text>
</comment>
<dbReference type="EC" id="1.1.1.336" evidence="5"/>
<sequence>MWRPPESGSRARNFGALPMTEVFKGRLAILGMGYIGLPTAVAIATRGIDVIGVDINPATVAALSRGEVPFVEPDLAVGVSGAVAMGRLTATTETPAADAFIIAVPTPFNEDRTADLSYVKAAAEQIAPMLKSGNIVVLESTSPPGTTQKVGDWIGALRPDLRMPRDGETGADIFVAHCPERVLPGRIMIEMITNDRVVGGLTPRCAEKAASIYRLFAQGEILLTDAASAEMAKLVENAYRDVNIAFANEISLISESLHIDVWEVIRLANRHPRVNILSPGPGVGGHCIPVDPWFIVSAAPRLSRLIRTAREVNDHRPHHVAEQVVEKAKRFRTPTVACLGLTFKANVDDVRESPAIEVVGLIAKALPDVEILVADPYVSVMPALLAKYGNLHLEGAYQAVERADIVVLLVEHEPFKAMRHTRLGGKVIYDTRGAWH</sequence>
<dbReference type="InterPro" id="IPR008927">
    <property type="entry name" value="6-PGluconate_DH-like_C_sf"/>
</dbReference>
<dbReference type="NCBIfam" id="NF008286">
    <property type="entry name" value="PRK11064.1"/>
    <property type="match status" value="1"/>
</dbReference>
<dbReference type="InterPro" id="IPR014027">
    <property type="entry name" value="UDP-Glc/GDP-Man_DH_C"/>
</dbReference>
<dbReference type="Pfam" id="PF03721">
    <property type="entry name" value="UDPG_MGDP_dh_N"/>
    <property type="match status" value="1"/>
</dbReference>
<dbReference type="RefSeq" id="WP_327791312.1">
    <property type="nucleotide sequence ID" value="NZ_JAGGJV010000016.1"/>
</dbReference>
<evidence type="ECO:0000259" key="4">
    <source>
        <dbReference type="SMART" id="SM00984"/>
    </source>
</evidence>
<evidence type="ECO:0000313" key="6">
    <source>
        <dbReference type="Proteomes" id="UP000823786"/>
    </source>
</evidence>
<dbReference type="PIRSF" id="PIRSF000124">
    <property type="entry name" value="UDPglc_GDPman_dh"/>
    <property type="match status" value="1"/>
</dbReference>
<dbReference type="InterPro" id="IPR001732">
    <property type="entry name" value="UDP-Glc/GDP-Man_DH_N"/>
</dbReference>
<organism evidence="5 6">
    <name type="scientific">Rhizobium herbae</name>
    <dbReference type="NCBI Taxonomy" id="508661"/>
    <lineage>
        <taxon>Bacteria</taxon>
        <taxon>Pseudomonadati</taxon>
        <taxon>Pseudomonadota</taxon>
        <taxon>Alphaproteobacteria</taxon>
        <taxon>Hyphomicrobiales</taxon>
        <taxon>Rhizobiaceae</taxon>
        <taxon>Rhizobium/Agrobacterium group</taxon>
        <taxon>Rhizobium</taxon>
    </lineage>
</organism>
<dbReference type="Pfam" id="PF00984">
    <property type="entry name" value="UDPG_MGDP_dh"/>
    <property type="match status" value="1"/>
</dbReference>
<evidence type="ECO:0000256" key="2">
    <source>
        <dbReference type="ARBA" id="ARBA00023027"/>
    </source>
</evidence>
<evidence type="ECO:0000256" key="3">
    <source>
        <dbReference type="PIRNR" id="PIRNR000124"/>
    </source>
</evidence>
<dbReference type="SMART" id="SM00984">
    <property type="entry name" value="UDPG_MGDP_dh_C"/>
    <property type="match status" value="1"/>
</dbReference>
<accession>A0ABS4EWJ6</accession>
<dbReference type="NCBIfam" id="TIGR03026">
    <property type="entry name" value="NDP-sugDHase"/>
    <property type="match status" value="1"/>
</dbReference>
<dbReference type="SUPFAM" id="SSF52413">
    <property type="entry name" value="UDP-glucose/GDP-mannose dehydrogenase C-terminal domain"/>
    <property type="match status" value="1"/>
</dbReference>
<dbReference type="Gene3D" id="3.40.50.720">
    <property type="entry name" value="NAD(P)-binding Rossmann-like Domain"/>
    <property type="match status" value="2"/>
</dbReference>
<dbReference type="InterPro" id="IPR036220">
    <property type="entry name" value="UDP-Glc/GDP-Man_DH_C_sf"/>
</dbReference>
<dbReference type="Pfam" id="PF03720">
    <property type="entry name" value="UDPG_MGDP_dh_C"/>
    <property type="match status" value="1"/>
</dbReference>
<evidence type="ECO:0000313" key="5">
    <source>
        <dbReference type="EMBL" id="MBP1862319.1"/>
    </source>
</evidence>